<evidence type="ECO:0000313" key="1">
    <source>
        <dbReference type="EMBL" id="MPN16577.1"/>
    </source>
</evidence>
<dbReference type="InterPro" id="IPR023214">
    <property type="entry name" value="HAD_sf"/>
</dbReference>
<dbReference type="InterPro" id="IPR036412">
    <property type="entry name" value="HAD-like_sf"/>
</dbReference>
<proteinExistence type="predicted"/>
<reference evidence="1" key="1">
    <citation type="submission" date="2019-08" db="EMBL/GenBank/DDBJ databases">
        <authorList>
            <person name="Kucharzyk K."/>
            <person name="Murdoch R.W."/>
            <person name="Higgins S."/>
            <person name="Loffler F."/>
        </authorList>
    </citation>
    <scope>NUCLEOTIDE SEQUENCE</scope>
</reference>
<organism evidence="1">
    <name type="scientific">bioreactor metagenome</name>
    <dbReference type="NCBI Taxonomy" id="1076179"/>
    <lineage>
        <taxon>unclassified sequences</taxon>
        <taxon>metagenomes</taxon>
        <taxon>ecological metagenomes</taxon>
    </lineage>
</organism>
<protein>
    <submittedName>
        <fullName evidence="1">Uncharacterized protein</fullName>
    </submittedName>
</protein>
<dbReference type="EMBL" id="VSSQ01063554">
    <property type="protein sequence ID" value="MPN16577.1"/>
    <property type="molecule type" value="Genomic_DNA"/>
</dbReference>
<comment type="caution">
    <text evidence="1">The sequence shown here is derived from an EMBL/GenBank/DDBJ whole genome shotgun (WGS) entry which is preliminary data.</text>
</comment>
<accession>A0A645FQ73</accession>
<dbReference type="Pfam" id="PF08282">
    <property type="entry name" value="Hydrolase_3"/>
    <property type="match status" value="1"/>
</dbReference>
<sequence>MPDVECIKWAGLGIAVANAVPEVISAADWKTVRPGGNGAIRECAEKIIEMNEGERE</sequence>
<gene>
    <name evidence="1" type="ORF">SDC9_163922</name>
</gene>
<dbReference type="SUPFAM" id="SSF56784">
    <property type="entry name" value="HAD-like"/>
    <property type="match status" value="1"/>
</dbReference>
<dbReference type="AlphaFoldDB" id="A0A645FQ73"/>
<dbReference type="Gene3D" id="3.40.50.1000">
    <property type="entry name" value="HAD superfamily/HAD-like"/>
    <property type="match status" value="1"/>
</dbReference>
<name>A0A645FQ73_9ZZZZ</name>